<sequence>MDDLWDQINPIRVLEEIKKACGQGDLEPFERLGWQHEQDGETETRGVALVDLPLPDLGVDVEDELSYNTRIAIQILCLAKEDEPIEPIVIIAGGSQCTRRDPTNDPQEESGSGDYFYKELSPGDPNFTDKFDNAVQEAWENRAWRTPDVPEIHESYYSV</sequence>
<protein>
    <submittedName>
        <fullName evidence="1">Uncharacterized protein</fullName>
    </submittedName>
</protein>
<evidence type="ECO:0000313" key="2">
    <source>
        <dbReference type="Proteomes" id="UP000230033"/>
    </source>
</evidence>
<dbReference type="AlphaFoldDB" id="A0A2H0WMR6"/>
<name>A0A2H0WMR6_9BACT</name>
<dbReference type="EMBL" id="PEZJ01000020">
    <property type="protein sequence ID" value="PIS13933.1"/>
    <property type="molecule type" value="Genomic_DNA"/>
</dbReference>
<reference evidence="2" key="1">
    <citation type="submission" date="2017-09" db="EMBL/GenBank/DDBJ databases">
        <title>Depth-based differentiation of microbial function through sediment-hosted aquifers and enrichment of novel symbionts in the deep terrestrial subsurface.</title>
        <authorList>
            <person name="Probst A.J."/>
            <person name="Ladd B."/>
            <person name="Jarett J.K."/>
            <person name="Geller-Mcgrath D.E."/>
            <person name="Sieber C.M.K."/>
            <person name="Emerson J.B."/>
            <person name="Anantharaman K."/>
            <person name="Thomas B.C."/>
            <person name="Malmstrom R."/>
            <person name="Stieglmeier M."/>
            <person name="Klingl A."/>
            <person name="Woyke T."/>
            <person name="Ryan C.M."/>
            <person name="Banfield J.F."/>
        </authorList>
    </citation>
    <scope>NUCLEOTIDE SEQUENCE [LARGE SCALE GENOMIC DNA]</scope>
</reference>
<dbReference type="Proteomes" id="UP000230033">
    <property type="component" value="Unassembled WGS sequence"/>
</dbReference>
<organism evidence="1 2">
    <name type="scientific">Candidatus Shapirobacteria bacterium CG09_land_8_20_14_0_10_47_13</name>
    <dbReference type="NCBI Taxonomy" id="1974481"/>
    <lineage>
        <taxon>Bacteria</taxon>
        <taxon>Candidatus Shapironibacteriota</taxon>
    </lineage>
</organism>
<comment type="caution">
    <text evidence="1">The sequence shown here is derived from an EMBL/GenBank/DDBJ whole genome shotgun (WGS) entry which is preliminary data.</text>
</comment>
<accession>A0A2H0WMR6</accession>
<gene>
    <name evidence="1" type="ORF">COT65_01690</name>
</gene>
<evidence type="ECO:0000313" key="1">
    <source>
        <dbReference type="EMBL" id="PIS13933.1"/>
    </source>
</evidence>
<proteinExistence type="predicted"/>